<evidence type="ECO:0000259" key="10">
    <source>
        <dbReference type="Pfam" id="PF00696"/>
    </source>
</evidence>
<keyword evidence="4" id="KW-0808">Transferase</keyword>
<sequence>VIVHGVGSFGHPPVLKYNLHKGFKDKDQLIFMSKTQQIVNKFRKTIATNFLDKGIPINLMHASSMLVGNKMAIIDHTFASLKGFLSLGMVPLIGGDMMYDESMGFSVCGGDQIAVVLSRVLNAKQLIFATDVPGVFDIDPKSGEKAKLLKEVNINESEQILTKTSESTKTDASGKMQGKLLSLASIKELIQEGLEVAILSMNKRDILKNYLLGEEVELTKIIYN</sequence>
<protein>
    <recommendedName>
        <fullName evidence="3">Isopentenyl phosphate kinase</fullName>
        <ecNumber evidence="2">2.7.4.26</ecNumber>
    </recommendedName>
</protein>
<keyword evidence="5" id="KW-0547">Nucleotide-binding</keyword>
<evidence type="ECO:0000313" key="11">
    <source>
        <dbReference type="EMBL" id="GAG91415.1"/>
    </source>
</evidence>
<evidence type="ECO:0000256" key="2">
    <source>
        <dbReference type="ARBA" id="ARBA00012908"/>
    </source>
</evidence>
<comment type="caution">
    <text evidence="11">The sequence shown here is derived from an EMBL/GenBank/DDBJ whole genome shotgun (WGS) entry which is preliminary data.</text>
</comment>
<organism evidence="11">
    <name type="scientific">marine sediment metagenome</name>
    <dbReference type="NCBI Taxonomy" id="412755"/>
    <lineage>
        <taxon>unclassified sequences</taxon>
        <taxon>metagenomes</taxon>
        <taxon>ecological metagenomes</taxon>
    </lineage>
</organism>
<evidence type="ECO:0000256" key="8">
    <source>
        <dbReference type="ARBA" id="ARBA00023229"/>
    </source>
</evidence>
<accession>X1B8H5</accession>
<keyword evidence="6" id="KW-0418">Kinase</keyword>
<dbReference type="GO" id="GO:0016301">
    <property type="term" value="F:kinase activity"/>
    <property type="evidence" value="ECO:0007669"/>
    <property type="project" value="UniProtKB-KW"/>
</dbReference>
<gene>
    <name evidence="11" type="ORF">S01H4_48382</name>
</gene>
<dbReference type="PANTHER" id="PTHR43654:SF1">
    <property type="entry name" value="ISOPENTENYL PHOSPHATE KINASE"/>
    <property type="match status" value="1"/>
</dbReference>
<reference evidence="11" key="1">
    <citation type="journal article" date="2014" name="Front. Microbiol.">
        <title>High frequency of phylogenetically diverse reductive dehalogenase-homologous genes in deep subseafloor sedimentary metagenomes.</title>
        <authorList>
            <person name="Kawai M."/>
            <person name="Futagami T."/>
            <person name="Toyoda A."/>
            <person name="Takaki Y."/>
            <person name="Nishi S."/>
            <person name="Hori S."/>
            <person name="Arai W."/>
            <person name="Tsubouchi T."/>
            <person name="Morono Y."/>
            <person name="Uchiyama I."/>
            <person name="Ito T."/>
            <person name="Fujiyama A."/>
            <person name="Inagaki F."/>
            <person name="Takami H."/>
        </authorList>
    </citation>
    <scope>NUCLEOTIDE SEQUENCE</scope>
    <source>
        <strain evidence="11">Expedition CK06-06</strain>
    </source>
</reference>
<keyword evidence="8" id="KW-0414">Isoprene biosynthesis</keyword>
<evidence type="ECO:0000256" key="7">
    <source>
        <dbReference type="ARBA" id="ARBA00022840"/>
    </source>
</evidence>
<dbReference type="PANTHER" id="PTHR43654">
    <property type="entry name" value="GLUTAMATE 5-KINASE"/>
    <property type="match status" value="1"/>
</dbReference>
<feature type="non-terminal residue" evidence="11">
    <location>
        <position position="1"/>
    </location>
</feature>
<comment type="similarity">
    <text evidence="1">Belongs to the isopentenyl phosphate kinase family.</text>
</comment>
<evidence type="ECO:0000256" key="9">
    <source>
        <dbReference type="ARBA" id="ARBA00049063"/>
    </source>
</evidence>
<feature type="domain" description="Aspartate/glutamate/uridylate kinase" evidence="10">
    <location>
        <begin position="1"/>
        <end position="186"/>
    </location>
</feature>
<dbReference type="InterPro" id="IPR024192">
    <property type="entry name" value="Fosfomycin_R_FomA-type"/>
</dbReference>
<proteinExistence type="inferred from homology"/>
<evidence type="ECO:0000256" key="4">
    <source>
        <dbReference type="ARBA" id="ARBA00022679"/>
    </source>
</evidence>
<evidence type="ECO:0000256" key="1">
    <source>
        <dbReference type="ARBA" id="ARBA00010540"/>
    </source>
</evidence>
<dbReference type="GO" id="GO:0016114">
    <property type="term" value="P:terpenoid biosynthetic process"/>
    <property type="evidence" value="ECO:0007669"/>
    <property type="project" value="TreeGrafter"/>
</dbReference>
<dbReference type="Gene3D" id="3.40.1160.10">
    <property type="entry name" value="Acetylglutamate kinase-like"/>
    <property type="match status" value="1"/>
</dbReference>
<dbReference type="EMBL" id="BART01027272">
    <property type="protein sequence ID" value="GAG91415.1"/>
    <property type="molecule type" value="Genomic_DNA"/>
</dbReference>
<evidence type="ECO:0000256" key="3">
    <source>
        <dbReference type="ARBA" id="ARBA00017267"/>
    </source>
</evidence>
<comment type="catalytic activity">
    <reaction evidence="9">
        <text>isopentenyl phosphate + ATP = isopentenyl diphosphate + ADP</text>
        <dbReference type="Rhea" id="RHEA:33963"/>
        <dbReference type="ChEBI" id="CHEBI:30616"/>
        <dbReference type="ChEBI" id="CHEBI:65078"/>
        <dbReference type="ChEBI" id="CHEBI:128769"/>
        <dbReference type="ChEBI" id="CHEBI:456216"/>
        <dbReference type="EC" id="2.7.4.26"/>
    </reaction>
</comment>
<dbReference type="GO" id="GO:0102043">
    <property type="term" value="F:isopentenyl phosphate kinase activity"/>
    <property type="evidence" value="ECO:0007669"/>
    <property type="project" value="UniProtKB-EC"/>
</dbReference>
<evidence type="ECO:0000256" key="6">
    <source>
        <dbReference type="ARBA" id="ARBA00022777"/>
    </source>
</evidence>
<dbReference type="InterPro" id="IPR001048">
    <property type="entry name" value="Asp/Glu/Uridylate_kinase"/>
</dbReference>
<dbReference type="GO" id="GO:0005524">
    <property type="term" value="F:ATP binding"/>
    <property type="evidence" value="ECO:0007669"/>
    <property type="project" value="UniProtKB-KW"/>
</dbReference>
<keyword evidence="7" id="KW-0067">ATP-binding</keyword>
<dbReference type="NCBIfam" id="NF040647">
    <property type="entry name" value="IPPK_Arch"/>
    <property type="match status" value="1"/>
</dbReference>
<dbReference type="Pfam" id="PF00696">
    <property type="entry name" value="AA_kinase"/>
    <property type="match status" value="1"/>
</dbReference>
<dbReference type="EC" id="2.7.4.26" evidence="2"/>
<dbReference type="AlphaFoldDB" id="X1B8H5"/>
<dbReference type="InterPro" id="IPR036393">
    <property type="entry name" value="AceGlu_kinase-like_sf"/>
</dbReference>
<evidence type="ECO:0000256" key="5">
    <source>
        <dbReference type="ARBA" id="ARBA00022741"/>
    </source>
</evidence>
<dbReference type="GO" id="GO:0005829">
    <property type="term" value="C:cytosol"/>
    <property type="evidence" value="ECO:0007669"/>
    <property type="project" value="TreeGrafter"/>
</dbReference>
<dbReference type="SUPFAM" id="SSF53633">
    <property type="entry name" value="Carbamate kinase-like"/>
    <property type="match status" value="1"/>
</dbReference>
<name>X1B8H5_9ZZZZ</name>